<dbReference type="RefSeq" id="WP_255227688.1">
    <property type="nucleotide sequence ID" value="NZ_JAJEKE010000009.1"/>
</dbReference>
<feature type="transmembrane region" description="Helical" evidence="1">
    <location>
        <begin position="65"/>
        <end position="87"/>
    </location>
</feature>
<keyword evidence="1" id="KW-0812">Transmembrane</keyword>
<organism evidence="2 3">
    <name type="scientific">Lutispora saccharofermentans</name>
    <dbReference type="NCBI Taxonomy" id="3024236"/>
    <lineage>
        <taxon>Bacteria</taxon>
        <taxon>Bacillati</taxon>
        <taxon>Bacillota</taxon>
        <taxon>Clostridia</taxon>
        <taxon>Lutisporales</taxon>
        <taxon>Lutisporaceae</taxon>
        <taxon>Lutispora</taxon>
    </lineage>
</organism>
<accession>A0ABT1NFX7</accession>
<dbReference type="Pfam" id="PF06161">
    <property type="entry name" value="DUF975"/>
    <property type="match status" value="1"/>
</dbReference>
<reference evidence="2 3" key="1">
    <citation type="submission" date="2021-10" db="EMBL/GenBank/DDBJ databases">
        <title>Lutispora strain m25 sp. nov., a thermophilic, non-spore-forming bacterium isolated from a lab-scale methanogenic bioreactor digesting anaerobic sludge.</title>
        <authorList>
            <person name="El Houari A."/>
            <person name="Mcdonald J."/>
        </authorList>
    </citation>
    <scope>NUCLEOTIDE SEQUENCE [LARGE SCALE GENOMIC DNA]</scope>
    <source>
        <strain evidence="3">m25</strain>
    </source>
</reference>
<dbReference type="InterPro" id="IPR010380">
    <property type="entry name" value="DUF975"/>
</dbReference>
<evidence type="ECO:0000256" key="1">
    <source>
        <dbReference type="SAM" id="Phobius"/>
    </source>
</evidence>
<evidence type="ECO:0000313" key="2">
    <source>
        <dbReference type="EMBL" id="MCQ1530172.1"/>
    </source>
</evidence>
<dbReference type="EMBL" id="JAJEKE010000009">
    <property type="protein sequence ID" value="MCQ1530172.1"/>
    <property type="molecule type" value="Genomic_DNA"/>
</dbReference>
<dbReference type="Proteomes" id="UP001651880">
    <property type="component" value="Unassembled WGS sequence"/>
</dbReference>
<keyword evidence="1" id="KW-0472">Membrane</keyword>
<proteinExistence type="predicted"/>
<protein>
    <submittedName>
        <fullName evidence="2">DUF975 family protein</fullName>
    </submittedName>
</protein>
<gene>
    <name evidence="2" type="ORF">LJD61_11515</name>
</gene>
<keyword evidence="1" id="KW-1133">Transmembrane helix</keyword>
<name>A0ABT1NFX7_9FIRM</name>
<sequence length="235" mass="26253">MWTRKELKDRAKAVLRGNYWKAFLISLVISLAGGEDGGGGGSSGRSSYNNYRNSGGPMPFDLPTIFAMFGVMVILIILSLLILRIFLGYPLEVGGRKYFIKSAQYEDSSGCFKYAFDRENYMGIIKAMLLRGVQNFLWYLLLIIPGIVKSYAYSMVPYILAENPNMGASEAIELSCDMTEGHKLDMFVLDLSFIGWYLLGALLFGIGVIFVMPYENATKAELYMVLRQGPMEEAA</sequence>
<feature type="transmembrane region" description="Helical" evidence="1">
    <location>
        <begin position="194"/>
        <end position="214"/>
    </location>
</feature>
<evidence type="ECO:0000313" key="3">
    <source>
        <dbReference type="Proteomes" id="UP001651880"/>
    </source>
</evidence>
<comment type="caution">
    <text evidence="2">The sequence shown here is derived from an EMBL/GenBank/DDBJ whole genome shotgun (WGS) entry which is preliminary data.</text>
</comment>
<dbReference type="PANTHER" id="PTHR40076:SF1">
    <property type="entry name" value="MEMBRANE PROTEIN"/>
    <property type="match status" value="1"/>
</dbReference>
<feature type="transmembrane region" description="Helical" evidence="1">
    <location>
        <begin position="136"/>
        <end position="160"/>
    </location>
</feature>
<dbReference type="PANTHER" id="PTHR40076">
    <property type="entry name" value="MEMBRANE PROTEIN-RELATED"/>
    <property type="match status" value="1"/>
</dbReference>
<keyword evidence="3" id="KW-1185">Reference proteome</keyword>